<proteinExistence type="predicted"/>
<keyword evidence="2" id="KW-1185">Reference proteome</keyword>
<accession>A0A848HNZ0</accession>
<dbReference type="InterPro" id="IPR021398">
    <property type="entry name" value="DUF3037"/>
</dbReference>
<comment type="caution">
    <text evidence="1">The sequence shown here is derived from an EMBL/GenBank/DDBJ whole genome shotgun (WGS) entry which is preliminary data.</text>
</comment>
<dbReference type="Pfam" id="PF11236">
    <property type="entry name" value="DUF3037"/>
    <property type="match status" value="1"/>
</dbReference>
<dbReference type="Proteomes" id="UP000583752">
    <property type="component" value="Unassembled WGS sequence"/>
</dbReference>
<name>A0A848HNZ0_9BURK</name>
<reference evidence="1 2" key="1">
    <citation type="submission" date="2020-04" db="EMBL/GenBank/DDBJ databases">
        <title>Massilia sp. RP-1-19 isolated from soil.</title>
        <authorList>
            <person name="Dahal R.H."/>
        </authorList>
    </citation>
    <scope>NUCLEOTIDE SEQUENCE [LARGE SCALE GENOMIC DNA]</scope>
    <source>
        <strain evidence="1 2">RP-1-19</strain>
    </source>
</reference>
<evidence type="ECO:0000313" key="1">
    <source>
        <dbReference type="EMBL" id="NML61849.1"/>
    </source>
</evidence>
<dbReference type="AlphaFoldDB" id="A0A848HNZ0"/>
<organism evidence="1 2">
    <name type="scientific">Massilia polaris</name>
    <dbReference type="NCBI Taxonomy" id="2728846"/>
    <lineage>
        <taxon>Bacteria</taxon>
        <taxon>Pseudomonadati</taxon>
        <taxon>Pseudomonadota</taxon>
        <taxon>Betaproteobacteria</taxon>
        <taxon>Burkholderiales</taxon>
        <taxon>Oxalobacteraceae</taxon>
        <taxon>Telluria group</taxon>
        <taxon>Massilia</taxon>
    </lineage>
</organism>
<gene>
    <name evidence="1" type="ORF">HHL21_12335</name>
</gene>
<evidence type="ECO:0000313" key="2">
    <source>
        <dbReference type="Proteomes" id="UP000583752"/>
    </source>
</evidence>
<dbReference type="EMBL" id="JABBGG010000006">
    <property type="protein sequence ID" value="NML61849.1"/>
    <property type="molecule type" value="Genomic_DNA"/>
</dbReference>
<sequence>MNRRVSYTYSILQYVHDVATGEFVNVGVVLHSDREGYLEAKCRTTYNRVSQFFPNLNPRNFKALMRLMNSRLNELSGAYRDSLEVAPRGDDLPTLLKSILPEDDSALRWSRGGSGLSVDLSATLSRLYARHVTHYDGGVAVSRRSDLDVLKNFSKELEQRHISKYFSEKTIEGSDDKVVFQSAWKNGVWHCVEPLSFDLAAPESIKAKARMYLGQMTSVADTPEKVKLYVVLGAPSDPLLRPAYEHAVQIVKKVSASFDQEIYAESEVGKLASNLQQQIADHNH</sequence>
<protein>
    <submittedName>
        <fullName evidence="1">DUF3037 domain-containing protein</fullName>
    </submittedName>
</protein>